<organism evidence="1 2">
    <name type="scientific">Saccharopolyspora ipomoeae</name>
    <dbReference type="NCBI Taxonomy" id="3042027"/>
    <lineage>
        <taxon>Bacteria</taxon>
        <taxon>Bacillati</taxon>
        <taxon>Actinomycetota</taxon>
        <taxon>Actinomycetes</taxon>
        <taxon>Pseudonocardiales</taxon>
        <taxon>Pseudonocardiaceae</taxon>
        <taxon>Saccharopolyspora</taxon>
    </lineage>
</organism>
<keyword evidence="2" id="KW-1185">Reference proteome</keyword>
<evidence type="ECO:0000313" key="2">
    <source>
        <dbReference type="Proteomes" id="UP001237595"/>
    </source>
</evidence>
<name>A0ABT6PI01_9PSEU</name>
<gene>
    <name evidence="1" type="ORF">QFW96_03100</name>
</gene>
<dbReference type="RefSeq" id="WP_281453933.1">
    <property type="nucleotide sequence ID" value="NZ_JASAOF010000001.1"/>
</dbReference>
<accession>A0ABT6PI01</accession>
<dbReference type="Proteomes" id="UP001237595">
    <property type="component" value="Unassembled WGS sequence"/>
</dbReference>
<evidence type="ECO:0000313" key="1">
    <source>
        <dbReference type="EMBL" id="MDI2027579.1"/>
    </source>
</evidence>
<dbReference type="EMBL" id="JASAOF010000001">
    <property type="protein sequence ID" value="MDI2027579.1"/>
    <property type="molecule type" value="Genomic_DNA"/>
</dbReference>
<protein>
    <submittedName>
        <fullName evidence="1">Uncharacterized protein</fullName>
    </submittedName>
</protein>
<sequence length="225" mass="25230">MVELPSRQELDRRKAEKPLTEQWVNEGETLRWIELPVQAHAASVIGQKATVPHEPLSAEQKSLVEKPNWPLPSKQIEEGAFRDDEWADELSVHWWAFADQAERDAVRCADHIANVPGEALLAITDQRAAVVVRSNQVTDVDEAGSSLFSRARSVAQKAVESLPSPSRPLSYFEVPADRIAAIQGIVLGRSLPRDNWIRIDFTDRSTFYARSTNIDQDPAEVFPAR</sequence>
<reference evidence="1 2" key="1">
    <citation type="submission" date="2023-04" db="EMBL/GenBank/DDBJ databases">
        <title>Draft genome sequence of Saccharopolyspora sp. TS4A08 isolated from sweet potato rhizospheric soil.</title>
        <authorList>
            <person name="Suksaard P."/>
            <person name="Duangmal K."/>
        </authorList>
    </citation>
    <scope>NUCLEOTIDE SEQUENCE [LARGE SCALE GENOMIC DNA]</scope>
    <source>
        <strain evidence="1 2">TS4A08</strain>
    </source>
</reference>
<proteinExistence type="predicted"/>
<comment type="caution">
    <text evidence="1">The sequence shown here is derived from an EMBL/GenBank/DDBJ whole genome shotgun (WGS) entry which is preliminary data.</text>
</comment>